<dbReference type="Pfam" id="PF00440">
    <property type="entry name" value="TetR_N"/>
    <property type="match status" value="1"/>
</dbReference>
<sequence>MTVNPSGLRDLKKAATRDALGQAAVKLAKDRGLDSVTADAIAAEAGVSTRTFHNYFANKEEAVLHHIEVSALEWFDMLRARPVDEPIWTSLRHVAVQIVTDPERDLAETFVVAQLVESTPGVMARKLEVHHSLTRVLGEAIAERTGTDIDTDLFPNLVQVAAGSAVTAALTIWTNNPSGDRSPKQLVEDAFDQLQSGLPDPREQKSSKPKSSAPKTRPTENLPRS</sequence>
<feature type="DNA-binding region" description="H-T-H motif" evidence="4">
    <location>
        <begin position="37"/>
        <end position="56"/>
    </location>
</feature>
<gene>
    <name evidence="7" type="ORF">WDS16_20090</name>
</gene>
<dbReference type="Gene3D" id="1.10.357.10">
    <property type="entry name" value="Tetracycline Repressor, domain 2"/>
    <property type="match status" value="1"/>
</dbReference>
<feature type="region of interest" description="Disordered" evidence="5">
    <location>
        <begin position="192"/>
        <end position="225"/>
    </location>
</feature>
<dbReference type="EMBL" id="CP147846">
    <property type="protein sequence ID" value="WXG67523.1"/>
    <property type="molecule type" value="Genomic_DNA"/>
</dbReference>
<evidence type="ECO:0000313" key="7">
    <source>
        <dbReference type="EMBL" id="WXG67523.1"/>
    </source>
</evidence>
<dbReference type="InterPro" id="IPR009057">
    <property type="entry name" value="Homeodomain-like_sf"/>
</dbReference>
<organism evidence="7 8">
    <name type="scientific">Rhodococcus sovatensis</name>
    <dbReference type="NCBI Taxonomy" id="1805840"/>
    <lineage>
        <taxon>Bacteria</taxon>
        <taxon>Bacillati</taxon>
        <taxon>Actinomycetota</taxon>
        <taxon>Actinomycetes</taxon>
        <taxon>Mycobacteriales</taxon>
        <taxon>Nocardiaceae</taxon>
        <taxon>Rhodococcus</taxon>
    </lineage>
</organism>
<dbReference type="Proteomes" id="UP001432000">
    <property type="component" value="Chromosome"/>
</dbReference>
<keyword evidence="3" id="KW-0804">Transcription</keyword>
<dbReference type="InterPro" id="IPR001647">
    <property type="entry name" value="HTH_TetR"/>
</dbReference>
<dbReference type="InterPro" id="IPR041347">
    <property type="entry name" value="MftR_C"/>
</dbReference>
<protein>
    <submittedName>
        <fullName evidence="7">TetR/AcrR family transcriptional regulator</fullName>
    </submittedName>
</protein>
<dbReference type="PANTHER" id="PTHR30055">
    <property type="entry name" value="HTH-TYPE TRANSCRIPTIONAL REGULATOR RUTR"/>
    <property type="match status" value="1"/>
</dbReference>
<evidence type="ECO:0000256" key="4">
    <source>
        <dbReference type="PROSITE-ProRule" id="PRU00335"/>
    </source>
</evidence>
<evidence type="ECO:0000256" key="1">
    <source>
        <dbReference type="ARBA" id="ARBA00023015"/>
    </source>
</evidence>
<feature type="domain" description="HTH tetR-type" evidence="6">
    <location>
        <begin position="14"/>
        <end position="74"/>
    </location>
</feature>
<dbReference type="SUPFAM" id="SSF46689">
    <property type="entry name" value="Homeodomain-like"/>
    <property type="match status" value="1"/>
</dbReference>
<dbReference type="PROSITE" id="PS01081">
    <property type="entry name" value="HTH_TETR_1"/>
    <property type="match status" value="1"/>
</dbReference>
<keyword evidence="1" id="KW-0805">Transcription regulation</keyword>
<name>A0ABZ2PK73_9NOCA</name>
<keyword evidence="8" id="KW-1185">Reference proteome</keyword>
<dbReference type="RefSeq" id="WP_338887126.1">
    <property type="nucleotide sequence ID" value="NZ_CP147846.1"/>
</dbReference>
<reference evidence="7 8" key="1">
    <citation type="submission" date="2024-03" db="EMBL/GenBank/DDBJ databases">
        <title>Natural products discovery in diverse microorganisms through a two-stage MS feature dereplication strategy.</title>
        <authorList>
            <person name="Zhang R."/>
        </authorList>
    </citation>
    <scope>NUCLEOTIDE SEQUENCE [LARGE SCALE GENOMIC DNA]</scope>
    <source>
        <strain evidence="7 8">18930</strain>
    </source>
</reference>
<keyword evidence="2 4" id="KW-0238">DNA-binding</keyword>
<dbReference type="PANTHER" id="PTHR30055:SF238">
    <property type="entry name" value="MYCOFACTOCIN BIOSYNTHESIS TRANSCRIPTIONAL REGULATOR MFTR-RELATED"/>
    <property type="match status" value="1"/>
</dbReference>
<evidence type="ECO:0000256" key="3">
    <source>
        <dbReference type="ARBA" id="ARBA00023163"/>
    </source>
</evidence>
<dbReference type="PROSITE" id="PS50977">
    <property type="entry name" value="HTH_TETR_2"/>
    <property type="match status" value="1"/>
</dbReference>
<dbReference type="InterPro" id="IPR050109">
    <property type="entry name" value="HTH-type_TetR-like_transc_reg"/>
</dbReference>
<dbReference type="InterPro" id="IPR023772">
    <property type="entry name" value="DNA-bd_HTH_TetR-type_CS"/>
</dbReference>
<evidence type="ECO:0000256" key="2">
    <source>
        <dbReference type="ARBA" id="ARBA00023125"/>
    </source>
</evidence>
<evidence type="ECO:0000259" key="6">
    <source>
        <dbReference type="PROSITE" id="PS50977"/>
    </source>
</evidence>
<evidence type="ECO:0000256" key="5">
    <source>
        <dbReference type="SAM" id="MobiDB-lite"/>
    </source>
</evidence>
<accession>A0ABZ2PK73</accession>
<dbReference type="Gene3D" id="1.10.10.60">
    <property type="entry name" value="Homeodomain-like"/>
    <property type="match status" value="1"/>
</dbReference>
<dbReference type="Pfam" id="PF17754">
    <property type="entry name" value="TetR_C_14"/>
    <property type="match status" value="1"/>
</dbReference>
<evidence type="ECO:0000313" key="8">
    <source>
        <dbReference type="Proteomes" id="UP001432000"/>
    </source>
</evidence>
<proteinExistence type="predicted"/>